<dbReference type="SUPFAM" id="SSF55781">
    <property type="entry name" value="GAF domain-like"/>
    <property type="match status" value="1"/>
</dbReference>
<feature type="domain" description="GAF" evidence="1">
    <location>
        <begin position="21"/>
        <end position="170"/>
    </location>
</feature>
<dbReference type="InterPro" id="IPR029016">
    <property type="entry name" value="GAF-like_dom_sf"/>
</dbReference>
<evidence type="ECO:0000259" key="1">
    <source>
        <dbReference type="SMART" id="SM00065"/>
    </source>
</evidence>
<name>A0ABR9LQZ5_9ACTN</name>
<dbReference type="Pfam" id="PF13185">
    <property type="entry name" value="GAF_2"/>
    <property type="match status" value="1"/>
</dbReference>
<keyword evidence="3" id="KW-1185">Reference proteome</keyword>
<comment type="caution">
    <text evidence="2">The sequence shown here is derived from an EMBL/GenBank/DDBJ whole genome shotgun (WGS) entry which is preliminary data.</text>
</comment>
<dbReference type="InterPro" id="IPR003018">
    <property type="entry name" value="GAF"/>
</dbReference>
<organism evidence="2 3">
    <name type="scientific">Nonomuraea angiospora</name>
    <dbReference type="NCBI Taxonomy" id="46172"/>
    <lineage>
        <taxon>Bacteria</taxon>
        <taxon>Bacillati</taxon>
        <taxon>Actinomycetota</taxon>
        <taxon>Actinomycetes</taxon>
        <taxon>Streptosporangiales</taxon>
        <taxon>Streptosporangiaceae</taxon>
        <taxon>Nonomuraea</taxon>
    </lineage>
</organism>
<reference evidence="2 3" key="1">
    <citation type="submission" date="2020-10" db="EMBL/GenBank/DDBJ databases">
        <title>Sequencing the genomes of 1000 actinobacteria strains.</title>
        <authorList>
            <person name="Klenk H.-P."/>
        </authorList>
    </citation>
    <scope>NUCLEOTIDE SEQUENCE [LARGE SCALE GENOMIC DNA]</scope>
    <source>
        <strain evidence="2 3">DSM 43173</strain>
    </source>
</reference>
<gene>
    <name evidence="2" type="ORF">H4W80_001337</name>
</gene>
<protein>
    <submittedName>
        <fullName evidence="2">GAF domain-containing protein</fullName>
    </submittedName>
</protein>
<dbReference type="Proteomes" id="UP000633509">
    <property type="component" value="Unassembled WGS sequence"/>
</dbReference>
<accession>A0ABR9LQZ5</accession>
<evidence type="ECO:0000313" key="2">
    <source>
        <dbReference type="EMBL" id="MBE1583079.1"/>
    </source>
</evidence>
<proteinExistence type="predicted"/>
<sequence>MSYEIPGALRPTVGRLLDPATHDELLRSSVRLARLAFRSGAASVFLYDRRRDELVFEASSGAGEDRLLGVSVPCDQGIVGWVWNTGETIIAHDLRRDPRFNREFAESTGFVPNEIMAGPLDLDGESIGVLEVLDPRLDGYGDTAAIELLTEITRQSSAALSLLVAARSLGPGLRAQQESDPLRRLDAALGRRDGKGRQAADALVTALAELLGERG</sequence>
<evidence type="ECO:0000313" key="3">
    <source>
        <dbReference type="Proteomes" id="UP000633509"/>
    </source>
</evidence>
<dbReference type="Gene3D" id="3.30.450.40">
    <property type="match status" value="1"/>
</dbReference>
<dbReference type="SMART" id="SM00065">
    <property type="entry name" value="GAF"/>
    <property type="match status" value="1"/>
</dbReference>
<dbReference type="EMBL" id="JADBEK010000001">
    <property type="protein sequence ID" value="MBE1583079.1"/>
    <property type="molecule type" value="Genomic_DNA"/>
</dbReference>
<dbReference type="RefSeq" id="WP_192784240.1">
    <property type="nucleotide sequence ID" value="NZ_JADBEK010000001.1"/>
</dbReference>